<organism evidence="1 2">
    <name type="scientific">Trifolium pratense</name>
    <name type="common">Red clover</name>
    <dbReference type="NCBI Taxonomy" id="57577"/>
    <lineage>
        <taxon>Eukaryota</taxon>
        <taxon>Viridiplantae</taxon>
        <taxon>Streptophyta</taxon>
        <taxon>Embryophyta</taxon>
        <taxon>Tracheophyta</taxon>
        <taxon>Spermatophyta</taxon>
        <taxon>Magnoliopsida</taxon>
        <taxon>eudicotyledons</taxon>
        <taxon>Gunneridae</taxon>
        <taxon>Pentapetalae</taxon>
        <taxon>rosids</taxon>
        <taxon>fabids</taxon>
        <taxon>Fabales</taxon>
        <taxon>Fabaceae</taxon>
        <taxon>Papilionoideae</taxon>
        <taxon>50 kb inversion clade</taxon>
        <taxon>NPAAA clade</taxon>
        <taxon>Hologalegina</taxon>
        <taxon>IRL clade</taxon>
        <taxon>Trifolieae</taxon>
        <taxon>Trifolium</taxon>
    </lineage>
</organism>
<dbReference type="EMBL" id="CASHSV030000311">
    <property type="protein sequence ID" value="CAJ2660121.1"/>
    <property type="molecule type" value="Genomic_DNA"/>
</dbReference>
<sequence length="71" mass="8026">MVEILKIVYALMIFLSLILVVIGNGLRSCETNKDCAVEFGHELSKVKICSYQELSIGYLQTIHLKRNVVVQ</sequence>
<dbReference type="Proteomes" id="UP001177021">
    <property type="component" value="Unassembled WGS sequence"/>
</dbReference>
<accession>A0ACB0KUW4</accession>
<proteinExistence type="predicted"/>
<evidence type="ECO:0000313" key="2">
    <source>
        <dbReference type="Proteomes" id="UP001177021"/>
    </source>
</evidence>
<reference evidence="1" key="1">
    <citation type="submission" date="2023-10" db="EMBL/GenBank/DDBJ databases">
        <authorList>
            <person name="Rodriguez Cubillos JULIANA M."/>
            <person name="De Vega J."/>
        </authorList>
    </citation>
    <scope>NUCLEOTIDE SEQUENCE</scope>
</reference>
<name>A0ACB0KUW4_TRIPR</name>
<gene>
    <name evidence="1" type="ORF">MILVUS5_LOCUS26141</name>
</gene>
<protein>
    <submittedName>
        <fullName evidence="1">Uncharacterized protein</fullName>
    </submittedName>
</protein>
<comment type="caution">
    <text evidence="1">The sequence shown here is derived from an EMBL/GenBank/DDBJ whole genome shotgun (WGS) entry which is preliminary data.</text>
</comment>
<evidence type="ECO:0000313" key="1">
    <source>
        <dbReference type="EMBL" id="CAJ2660121.1"/>
    </source>
</evidence>
<keyword evidence="2" id="KW-1185">Reference proteome</keyword>